<feature type="transmembrane region" description="Helical" evidence="1">
    <location>
        <begin position="498"/>
        <end position="515"/>
    </location>
</feature>
<feature type="domain" description="Nose resistant-to-fluoxetine protein N-terminal" evidence="2">
    <location>
        <begin position="9"/>
        <end position="141"/>
    </location>
</feature>
<feature type="transmembrane region" description="Helical" evidence="1">
    <location>
        <begin position="199"/>
        <end position="222"/>
    </location>
</feature>
<reference evidence="4" key="1">
    <citation type="submission" date="2022-11" db="UniProtKB">
        <authorList>
            <consortium name="WormBaseParasite"/>
        </authorList>
    </citation>
    <scope>IDENTIFICATION</scope>
</reference>
<name>A0A914Q0S7_9BILA</name>
<feature type="transmembrane region" description="Helical" evidence="1">
    <location>
        <begin position="242"/>
        <end position="262"/>
    </location>
</feature>
<dbReference type="InterPro" id="IPR052728">
    <property type="entry name" value="O2_lipid_transport_reg"/>
</dbReference>
<proteinExistence type="predicted"/>
<feature type="transmembrane region" description="Helical" evidence="1">
    <location>
        <begin position="348"/>
        <end position="366"/>
    </location>
</feature>
<feature type="transmembrane region" description="Helical" evidence="1">
    <location>
        <begin position="373"/>
        <end position="396"/>
    </location>
</feature>
<dbReference type="InterPro" id="IPR002656">
    <property type="entry name" value="Acyl_transf_3_dom"/>
</dbReference>
<dbReference type="SMART" id="SM00703">
    <property type="entry name" value="NRF"/>
    <property type="match status" value="1"/>
</dbReference>
<feature type="transmembrane region" description="Helical" evidence="1">
    <location>
        <begin position="282"/>
        <end position="303"/>
    </location>
</feature>
<dbReference type="InterPro" id="IPR006621">
    <property type="entry name" value="Nose-resist-to-fluoxetine_N"/>
</dbReference>
<protein>
    <submittedName>
        <fullName evidence="4">Nose resistant-to-fluoxetine protein N-terminal domain-containing protein</fullName>
    </submittedName>
</protein>
<accession>A0A914Q0S7</accession>
<dbReference type="Proteomes" id="UP000887578">
    <property type="component" value="Unplaced"/>
</dbReference>
<dbReference type="WBParaSite" id="PDA_v2.g22406.t1">
    <property type="protein sequence ID" value="PDA_v2.g22406.t1"/>
    <property type="gene ID" value="PDA_v2.g22406"/>
</dbReference>
<dbReference type="GO" id="GO:0016747">
    <property type="term" value="F:acyltransferase activity, transferring groups other than amino-acyl groups"/>
    <property type="evidence" value="ECO:0007669"/>
    <property type="project" value="InterPro"/>
</dbReference>
<feature type="transmembrane region" description="Helical" evidence="1">
    <location>
        <begin position="562"/>
        <end position="588"/>
    </location>
</feature>
<dbReference type="Pfam" id="PF01757">
    <property type="entry name" value="Acyl_transf_3"/>
    <property type="match status" value="1"/>
</dbReference>
<organism evidence="3 4">
    <name type="scientific">Panagrolaimus davidi</name>
    <dbReference type="NCBI Taxonomy" id="227884"/>
    <lineage>
        <taxon>Eukaryota</taxon>
        <taxon>Metazoa</taxon>
        <taxon>Ecdysozoa</taxon>
        <taxon>Nematoda</taxon>
        <taxon>Chromadorea</taxon>
        <taxon>Rhabditida</taxon>
        <taxon>Tylenchina</taxon>
        <taxon>Panagrolaimomorpha</taxon>
        <taxon>Panagrolaimoidea</taxon>
        <taxon>Panagrolaimidae</taxon>
        <taxon>Panagrolaimus</taxon>
    </lineage>
</organism>
<keyword evidence="1" id="KW-0812">Transmembrane</keyword>
<sequence length="634" mass="72591">MPNKDFNISTECLEDLKIVGTAAANKSAVSSDLATFVSEMMDAIAKEPPGVRRGARNFFGFKQECDVIKYTVPNRKRILQTSYSRAYMNAYGKPNCTNTNDPIIGFDLCMPSSCNSNDLKIALALIPIVAPDSGLPQFCSVTTFKDINEPMTTMSWIMIIRKFSAFGVKLFLAFSFYTNVSEILTATKFKKGQIGPINCLRVFSMLWVIISHTVANCIGYTNNALDYIGILDYPLSEIIENAWFSVDTFFFIGGVLLSFMWFKNYEKDKRILISPSGWILFYVHRFIRLSAPYYVLLLSYTYLFGPITQNMPLFFTREPEENICKKYLWKNLLYIFNFNLDEECLAHAWYLATDLQMYIFTPLILIPLAMNPIFGWIIACLLLFLSTAANIVTVYVKDYPATQGFFGPAKMPYKDIIVYDRLIYYAAWIRCQIYIMGLLVGWVLQKYKQIRINSLLNLACWALGAAFMLTDIFGLFHYFRGHQLPIFWRAAYSSLSRLAWGLGLTWLIVSCYYGYGGPINQFMSWNIWVPLGRLSYCAYLVHYPIITYVFALEKNPMFFSSIWQILLNYFIPVVAITGVFALLLSAMVEVPVGKLEMLLLKPKAQIKPTNKKTEPSWEIQNGLVKNSDTHFQSS</sequence>
<dbReference type="PANTHER" id="PTHR11161:SF55">
    <property type="entry name" value="NOSE RESISTANT-TO-FLUOXETINE PROTEIN N-TERMINAL DOMAIN-CONTAINING PROTEIN"/>
    <property type="match status" value="1"/>
</dbReference>
<evidence type="ECO:0000313" key="3">
    <source>
        <dbReference type="Proteomes" id="UP000887578"/>
    </source>
</evidence>
<feature type="transmembrane region" description="Helical" evidence="1">
    <location>
        <begin position="422"/>
        <end position="444"/>
    </location>
</feature>
<keyword evidence="1" id="KW-0472">Membrane</keyword>
<dbReference type="AlphaFoldDB" id="A0A914Q0S7"/>
<evidence type="ECO:0000259" key="2">
    <source>
        <dbReference type="SMART" id="SM00703"/>
    </source>
</evidence>
<dbReference type="PANTHER" id="PTHR11161">
    <property type="entry name" value="O-ACYLTRANSFERASE"/>
    <property type="match status" value="1"/>
</dbReference>
<feature type="transmembrane region" description="Helical" evidence="1">
    <location>
        <begin position="456"/>
        <end position="478"/>
    </location>
</feature>
<evidence type="ECO:0000256" key="1">
    <source>
        <dbReference type="SAM" id="Phobius"/>
    </source>
</evidence>
<keyword evidence="3" id="KW-1185">Reference proteome</keyword>
<feature type="transmembrane region" description="Helical" evidence="1">
    <location>
        <begin position="156"/>
        <end position="178"/>
    </location>
</feature>
<keyword evidence="1" id="KW-1133">Transmembrane helix</keyword>
<evidence type="ECO:0000313" key="4">
    <source>
        <dbReference type="WBParaSite" id="PDA_v2.g22406.t1"/>
    </source>
</evidence>
<feature type="transmembrane region" description="Helical" evidence="1">
    <location>
        <begin position="527"/>
        <end position="550"/>
    </location>
</feature>
<dbReference type="Pfam" id="PF20146">
    <property type="entry name" value="NRF"/>
    <property type="match status" value="1"/>
</dbReference>